<name>A0A9N9HRJ3_9GLOM</name>
<evidence type="ECO:0000313" key="7">
    <source>
        <dbReference type="EMBL" id="CAG8702176.1"/>
    </source>
</evidence>
<evidence type="ECO:0000256" key="3">
    <source>
        <dbReference type="ARBA" id="ARBA00022771"/>
    </source>
</evidence>
<keyword evidence="8" id="KW-1185">Reference proteome</keyword>
<sequence>MLRGRPPLKEIRKHFEKIEETDNRKTARQRCKHCGNSIIDLIDRLKNHLIKCKKLPNHMKDSLYYKIQNNSFDSDSEDFNMSSFDQKNADKTLAKFFYSTGIAFTAIENPFWHEFMKIVQPTYISPNRRNLANNLLDAEYQIEQEDLKKILENTSTITLASDGWSNIRQESVLNFILYLPNAKPVFYDAKYTGSESHTAEYIYNEIKSVIETIGSSKFVGVITDNANTMRAAWKRLNQDYPKLICLGCNAHIGHLLVKDIIKHEKIDKLMIQVKQIINFFHSHQKEEAILSSQPNSIRLIQPSDTRWGTYLASIQSIRRNKLGLQMTIIQHGISNKINHNLREQILGDTLWEDLDKLASFLEPFIKLIFLFESDTLLLSHAYDEWQKLRELINIQNLELDFKSYIISLIDKRFEFAFHPAMAIANLLDPR</sequence>
<keyword evidence="3" id="KW-0863">Zinc-finger</keyword>
<dbReference type="Proteomes" id="UP000789342">
    <property type="component" value="Unassembled WGS sequence"/>
</dbReference>
<evidence type="ECO:0000256" key="4">
    <source>
        <dbReference type="ARBA" id="ARBA00022833"/>
    </source>
</evidence>
<gene>
    <name evidence="7" type="ORF">AMORRO_LOCUS12196</name>
</gene>
<dbReference type="GO" id="GO:0005634">
    <property type="term" value="C:nucleus"/>
    <property type="evidence" value="ECO:0007669"/>
    <property type="project" value="UniProtKB-SubCell"/>
</dbReference>
<dbReference type="InterPro" id="IPR007021">
    <property type="entry name" value="DUF659"/>
</dbReference>
<comment type="subcellular location">
    <subcellularLocation>
        <location evidence="1">Nucleus</location>
    </subcellularLocation>
</comment>
<dbReference type="GO" id="GO:0008270">
    <property type="term" value="F:zinc ion binding"/>
    <property type="evidence" value="ECO:0007669"/>
    <property type="project" value="UniProtKB-KW"/>
</dbReference>
<dbReference type="OrthoDB" id="2319784at2759"/>
<evidence type="ECO:0000259" key="6">
    <source>
        <dbReference type="Pfam" id="PF04937"/>
    </source>
</evidence>
<dbReference type="EMBL" id="CAJVPV010017300">
    <property type="protein sequence ID" value="CAG8702176.1"/>
    <property type="molecule type" value="Genomic_DNA"/>
</dbReference>
<keyword evidence="5" id="KW-0539">Nucleus</keyword>
<proteinExistence type="predicted"/>
<evidence type="ECO:0000313" key="8">
    <source>
        <dbReference type="Proteomes" id="UP000789342"/>
    </source>
</evidence>
<dbReference type="Pfam" id="PF04937">
    <property type="entry name" value="DUF659"/>
    <property type="match status" value="1"/>
</dbReference>
<dbReference type="AlphaFoldDB" id="A0A9N9HRJ3"/>
<evidence type="ECO:0000256" key="1">
    <source>
        <dbReference type="ARBA" id="ARBA00004123"/>
    </source>
</evidence>
<organism evidence="7 8">
    <name type="scientific">Acaulospora morrowiae</name>
    <dbReference type="NCBI Taxonomy" id="94023"/>
    <lineage>
        <taxon>Eukaryota</taxon>
        <taxon>Fungi</taxon>
        <taxon>Fungi incertae sedis</taxon>
        <taxon>Mucoromycota</taxon>
        <taxon>Glomeromycotina</taxon>
        <taxon>Glomeromycetes</taxon>
        <taxon>Diversisporales</taxon>
        <taxon>Acaulosporaceae</taxon>
        <taxon>Acaulospora</taxon>
    </lineage>
</organism>
<keyword evidence="4" id="KW-0862">Zinc</keyword>
<evidence type="ECO:0000256" key="5">
    <source>
        <dbReference type="ARBA" id="ARBA00023242"/>
    </source>
</evidence>
<dbReference type="PANTHER" id="PTHR46481">
    <property type="entry name" value="ZINC FINGER BED DOMAIN-CONTAINING PROTEIN 4"/>
    <property type="match status" value="1"/>
</dbReference>
<protein>
    <submittedName>
        <fullName evidence="7">12985_t:CDS:1</fullName>
    </submittedName>
</protein>
<keyword evidence="2" id="KW-0479">Metal-binding</keyword>
<dbReference type="PANTHER" id="PTHR46481:SF10">
    <property type="entry name" value="ZINC FINGER BED DOMAIN-CONTAINING PROTEIN 39"/>
    <property type="match status" value="1"/>
</dbReference>
<comment type="caution">
    <text evidence="7">The sequence shown here is derived from an EMBL/GenBank/DDBJ whole genome shotgun (WGS) entry which is preliminary data.</text>
</comment>
<dbReference type="InterPro" id="IPR052035">
    <property type="entry name" value="ZnF_BED_domain_contain"/>
</dbReference>
<dbReference type="SUPFAM" id="SSF53098">
    <property type="entry name" value="Ribonuclease H-like"/>
    <property type="match status" value="1"/>
</dbReference>
<accession>A0A9N9HRJ3</accession>
<evidence type="ECO:0000256" key="2">
    <source>
        <dbReference type="ARBA" id="ARBA00022723"/>
    </source>
</evidence>
<reference evidence="7" key="1">
    <citation type="submission" date="2021-06" db="EMBL/GenBank/DDBJ databases">
        <authorList>
            <person name="Kallberg Y."/>
            <person name="Tangrot J."/>
            <person name="Rosling A."/>
        </authorList>
    </citation>
    <scope>NUCLEOTIDE SEQUENCE</scope>
    <source>
        <strain evidence="7">CL551</strain>
    </source>
</reference>
<feature type="domain" description="DUF659" evidence="6">
    <location>
        <begin position="126"/>
        <end position="276"/>
    </location>
</feature>
<dbReference type="InterPro" id="IPR012337">
    <property type="entry name" value="RNaseH-like_sf"/>
</dbReference>